<sequence>MSNLVNITRRDNPNTIKLRLNQNVHNSILDYVGNTPLVKLNKIPKKHGVECAIFVKCEFMNPAGSIKDRIGVAMMQDAKSAGVIKENTEFVEETSGNTGIAIAFNAAILGKKCTIVMDEKNSSEKVDTMRLMGAEVLKLKGGEIEVARQIKDKKPNTVVMLDQFVNHNNPRIHYDTTGAEIVSAMEKVDMAVMGAGTGGTISGIGLKLKETYPDCLVVAGEPEGSIMFNKFGKEHPFLVEGIGGHGNLIVLDRSIVDHFEDVTDQESFLMARELAKEEGILCGGSSGCAVAAAIKAARRFNIGAGKNVVVVLLDGIRNYMTKFVTDQWMEARLFMDPPERTMRRFIGAISKDSLRNFATNPLKLPNSTTEEFNFEDPVTKHLAKDCYTLAENGKKGKPTIGLLSRILDITRFVIVGEEGHDNDTDSDYFIPKGVVTGSDVLQYIYELRKY</sequence>
<comment type="similarity">
    <text evidence="2">Belongs to the cysteine synthase/cystathionine beta-synthase family.</text>
</comment>
<dbReference type="InterPro" id="IPR050214">
    <property type="entry name" value="Cys_Synth/Cystath_Beta-Synth"/>
</dbReference>
<dbReference type="InterPro" id="IPR001926">
    <property type="entry name" value="TrpB-like_PALP"/>
</dbReference>
<accession>A0A8S1AKI3</accession>
<comment type="caution">
    <text evidence="5">The sequence shown here is derived from an EMBL/GenBank/DDBJ whole genome shotgun (WGS) entry which is preliminary data.</text>
</comment>
<dbReference type="Gene3D" id="3.40.50.1100">
    <property type="match status" value="2"/>
</dbReference>
<protein>
    <recommendedName>
        <fullName evidence="4">Tryptophan synthase beta chain-like PALP domain-containing protein</fullName>
    </recommendedName>
</protein>
<dbReference type="PROSITE" id="PS00901">
    <property type="entry name" value="CYS_SYNTHASE"/>
    <property type="match status" value="1"/>
</dbReference>
<dbReference type="CDD" id="cd01561">
    <property type="entry name" value="CBS_like"/>
    <property type="match status" value="1"/>
</dbReference>
<dbReference type="Proteomes" id="UP000494106">
    <property type="component" value="Unassembled WGS sequence"/>
</dbReference>
<dbReference type="InterPro" id="IPR001216">
    <property type="entry name" value="P-phosphate_BS"/>
</dbReference>
<dbReference type="AlphaFoldDB" id="A0A8S1AKI3"/>
<dbReference type="Pfam" id="PF00291">
    <property type="entry name" value="PALP"/>
    <property type="match status" value="1"/>
</dbReference>
<comment type="cofactor">
    <cofactor evidence="1">
        <name>pyridoxal 5'-phosphate</name>
        <dbReference type="ChEBI" id="CHEBI:597326"/>
    </cofactor>
</comment>
<evidence type="ECO:0000259" key="4">
    <source>
        <dbReference type="Pfam" id="PF00291"/>
    </source>
</evidence>
<evidence type="ECO:0000256" key="1">
    <source>
        <dbReference type="ARBA" id="ARBA00001933"/>
    </source>
</evidence>
<evidence type="ECO:0000256" key="2">
    <source>
        <dbReference type="ARBA" id="ARBA00007103"/>
    </source>
</evidence>
<dbReference type="PANTHER" id="PTHR10314">
    <property type="entry name" value="CYSTATHIONINE BETA-SYNTHASE"/>
    <property type="match status" value="1"/>
</dbReference>
<reference evidence="5 6" key="1">
    <citation type="submission" date="2020-04" db="EMBL/GenBank/DDBJ databases">
        <authorList>
            <person name="Wallbank WR R."/>
            <person name="Pardo Diaz C."/>
            <person name="Kozak K."/>
            <person name="Martin S."/>
            <person name="Jiggins C."/>
            <person name="Moest M."/>
            <person name="Warren A I."/>
            <person name="Byers J.R.P. K."/>
            <person name="Montejo-Kovacevich G."/>
            <person name="Yen C E."/>
        </authorList>
    </citation>
    <scope>NUCLEOTIDE SEQUENCE [LARGE SCALE GENOMIC DNA]</scope>
</reference>
<keyword evidence="6" id="KW-1185">Reference proteome</keyword>
<dbReference type="InterPro" id="IPR036052">
    <property type="entry name" value="TrpB-like_PALP_sf"/>
</dbReference>
<feature type="domain" description="Tryptophan synthase beta chain-like PALP" evidence="4">
    <location>
        <begin position="29"/>
        <end position="313"/>
    </location>
</feature>
<dbReference type="OrthoDB" id="728at2759"/>
<name>A0A8S1AKI3_ARCPL</name>
<dbReference type="EMBL" id="CADEBC010000525">
    <property type="protein sequence ID" value="CAB3245786.1"/>
    <property type="molecule type" value="Genomic_DNA"/>
</dbReference>
<dbReference type="GO" id="GO:0006535">
    <property type="term" value="P:cysteine biosynthetic process from serine"/>
    <property type="evidence" value="ECO:0007669"/>
    <property type="project" value="InterPro"/>
</dbReference>
<evidence type="ECO:0000313" key="5">
    <source>
        <dbReference type="EMBL" id="CAB3245786.1"/>
    </source>
</evidence>
<proteinExistence type="inferred from homology"/>
<dbReference type="SUPFAM" id="SSF53686">
    <property type="entry name" value="Tryptophan synthase beta subunit-like PLP-dependent enzymes"/>
    <property type="match status" value="1"/>
</dbReference>
<evidence type="ECO:0000313" key="6">
    <source>
        <dbReference type="Proteomes" id="UP000494106"/>
    </source>
</evidence>
<organism evidence="5 6">
    <name type="scientific">Arctia plantaginis</name>
    <name type="common">Wood tiger moth</name>
    <name type="synonym">Phalaena plantaginis</name>
    <dbReference type="NCBI Taxonomy" id="874455"/>
    <lineage>
        <taxon>Eukaryota</taxon>
        <taxon>Metazoa</taxon>
        <taxon>Ecdysozoa</taxon>
        <taxon>Arthropoda</taxon>
        <taxon>Hexapoda</taxon>
        <taxon>Insecta</taxon>
        <taxon>Pterygota</taxon>
        <taxon>Neoptera</taxon>
        <taxon>Endopterygota</taxon>
        <taxon>Lepidoptera</taxon>
        <taxon>Glossata</taxon>
        <taxon>Ditrysia</taxon>
        <taxon>Noctuoidea</taxon>
        <taxon>Erebidae</taxon>
        <taxon>Arctiinae</taxon>
        <taxon>Arctia</taxon>
    </lineage>
</organism>
<gene>
    <name evidence="5" type="ORF">APLA_LOCUS10595</name>
</gene>
<keyword evidence="3" id="KW-0663">Pyridoxal phosphate</keyword>
<evidence type="ECO:0000256" key="3">
    <source>
        <dbReference type="ARBA" id="ARBA00022898"/>
    </source>
</evidence>
<dbReference type="Gene3D" id="3.10.580.10">
    <property type="entry name" value="CBS-domain"/>
    <property type="match status" value="1"/>
</dbReference>
<dbReference type="InterPro" id="IPR046342">
    <property type="entry name" value="CBS_dom_sf"/>
</dbReference>
<dbReference type="FunFam" id="3.40.50.1100:FF:000118">
    <property type="entry name" value="Related to CYS4-cystathionine beta-synthase"/>
    <property type="match status" value="1"/>
</dbReference>